<evidence type="ECO:0000256" key="4">
    <source>
        <dbReference type="ARBA" id="ARBA00022692"/>
    </source>
</evidence>
<keyword evidence="6 9" id="KW-1133">Transmembrane helix</keyword>
<dbReference type="SUPFAM" id="SSF144091">
    <property type="entry name" value="Rhomboid-like"/>
    <property type="match status" value="1"/>
</dbReference>
<dbReference type="GO" id="GO:0004252">
    <property type="term" value="F:serine-type endopeptidase activity"/>
    <property type="evidence" value="ECO:0007669"/>
    <property type="project" value="InterPro"/>
</dbReference>
<evidence type="ECO:0000259" key="10">
    <source>
        <dbReference type="Pfam" id="PF01694"/>
    </source>
</evidence>
<organism evidence="11 12">
    <name type="scientific">Microbacter margulisiae</name>
    <dbReference type="NCBI Taxonomy" id="1350067"/>
    <lineage>
        <taxon>Bacteria</taxon>
        <taxon>Pseudomonadati</taxon>
        <taxon>Bacteroidota</taxon>
        <taxon>Bacteroidia</taxon>
        <taxon>Bacteroidales</taxon>
        <taxon>Porphyromonadaceae</taxon>
        <taxon>Microbacter</taxon>
    </lineage>
</organism>
<keyword evidence="3 11" id="KW-0645">Protease</keyword>
<dbReference type="GO" id="GO:0016020">
    <property type="term" value="C:membrane"/>
    <property type="evidence" value="ECO:0007669"/>
    <property type="project" value="UniProtKB-SubCell"/>
</dbReference>
<dbReference type="EMBL" id="JACHYB010000002">
    <property type="protein sequence ID" value="MBB3187790.1"/>
    <property type="molecule type" value="Genomic_DNA"/>
</dbReference>
<dbReference type="PANTHER" id="PTHR43066">
    <property type="entry name" value="RHOMBOID-RELATED PROTEIN"/>
    <property type="match status" value="1"/>
</dbReference>
<keyword evidence="4 9" id="KW-0812">Transmembrane</keyword>
<evidence type="ECO:0000256" key="1">
    <source>
        <dbReference type="ARBA" id="ARBA00004141"/>
    </source>
</evidence>
<feature type="transmembrane region" description="Helical" evidence="9">
    <location>
        <begin position="123"/>
        <end position="154"/>
    </location>
</feature>
<keyword evidence="12" id="KW-1185">Reference proteome</keyword>
<dbReference type="Proteomes" id="UP000544222">
    <property type="component" value="Unassembled WGS sequence"/>
</dbReference>
<feature type="transmembrane region" description="Helical" evidence="9">
    <location>
        <begin position="93"/>
        <end position="111"/>
    </location>
</feature>
<evidence type="ECO:0000313" key="12">
    <source>
        <dbReference type="Proteomes" id="UP000544222"/>
    </source>
</evidence>
<evidence type="ECO:0000256" key="8">
    <source>
        <dbReference type="SAM" id="MobiDB-lite"/>
    </source>
</evidence>
<gene>
    <name evidence="11" type="ORF">FHX64_001988</name>
</gene>
<accession>A0A7W5H2I9</accession>
<feature type="domain" description="Peptidase S54 rhomboid" evidence="10">
    <location>
        <begin position="58"/>
        <end position="191"/>
    </location>
</feature>
<feature type="compositionally biased region" description="Acidic residues" evidence="8">
    <location>
        <begin position="223"/>
        <end position="233"/>
    </location>
</feature>
<keyword evidence="5" id="KW-0378">Hydrolase</keyword>
<dbReference type="Gene3D" id="1.20.1540.10">
    <property type="entry name" value="Rhomboid-like"/>
    <property type="match status" value="1"/>
</dbReference>
<name>A0A7W5H2I9_9PORP</name>
<dbReference type="PANTHER" id="PTHR43066:SF1">
    <property type="entry name" value="RHOMBOID PROTEIN 2"/>
    <property type="match status" value="1"/>
</dbReference>
<proteinExistence type="inferred from homology"/>
<dbReference type="RefSeq" id="WP_183413622.1">
    <property type="nucleotide sequence ID" value="NZ_JACHYB010000002.1"/>
</dbReference>
<comment type="subcellular location">
    <subcellularLocation>
        <location evidence="1">Membrane</location>
        <topology evidence="1">Multi-pass membrane protein</topology>
    </subcellularLocation>
</comment>
<sequence>MLFSSAMSEDRRRFLHALVVPSLLSLVIFLVFVLGLGMGWDLDRFGVYPRTLQGVPGILLHPFVHAGWGHLGDNLPTFFILSTALYYFYHTQANRILLLIWVLTGIFLWCIGRESYHIGASSIIYGLAFFLFWGGAITPSISLTALSLVVVFWYGSMVWNMFPLMPHEMISWEGHLSGALAGSITAFVFRKSIVAQVGDKKNSLPDDDDDELTRLAMKYNLEQDEMREEEEEHNNDNPDDSRDNQEVKE</sequence>
<evidence type="ECO:0000313" key="11">
    <source>
        <dbReference type="EMBL" id="MBB3187790.1"/>
    </source>
</evidence>
<keyword evidence="7 9" id="KW-0472">Membrane</keyword>
<protein>
    <submittedName>
        <fullName evidence="11">Membrane associated rhomboid family serine protease</fullName>
    </submittedName>
</protein>
<evidence type="ECO:0000256" key="2">
    <source>
        <dbReference type="ARBA" id="ARBA00009045"/>
    </source>
</evidence>
<evidence type="ECO:0000256" key="6">
    <source>
        <dbReference type="ARBA" id="ARBA00022989"/>
    </source>
</evidence>
<dbReference type="GO" id="GO:0006508">
    <property type="term" value="P:proteolysis"/>
    <property type="evidence" value="ECO:0007669"/>
    <property type="project" value="UniProtKB-KW"/>
</dbReference>
<comment type="similarity">
    <text evidence="2">Belongs to the peptidase S54 family.</text>
</comment>
<feature type="region of interest" description="Disordered" evidence="8">
    <location>
        <begin position="223"/>
        <end position="249"/>
    </location>
</feature>
<evidence type="ECO:0000256" key="7">
    <source>
        <dbReference type="ARBA" id="ARBA00023136"/>
    </source>
</evidence>
<evidence type="ECO:0000256" key="3">
    <source>
        <dbReference type="ARBA" id="ARBA00022670"/>
    </source>
</evidence>
<dbReference type="AlphaFoldDB" id="A0A7W5H2I9"/>
<dbReference type="Pfam" id="PF01694">
    <property type="entry name" value="Rhomboid"/>
    <property type="match status" value="1"/>
</dbReference>
<dbReference type="InterPro" id="IPR022764">
    <property type="entry name" value="Peptidase_S54_rhomboid_dom"/>
</dbReference>
<feature type="compositionally biased region" description="Basic and acidic residues" evidence="8">
    <location>
        <begin position="234"/>
        <end position="249"/>
    </location>
</feature>
<reference evidence="11 12" key="1">
    <citation type="submission" date="2020-08" db="EMBL/GenBank/DDBJ databases">
        <title>Genomic Encyclopedia of Type Strains, Phase IV (KMG-IV): sequencing the most valuable type-strain genomes for metagenomic binning, comparative biology and taxonomic classification.</title>
        <authorList>
            <person name="Goeker M."/>
        </authorList>
    </citation>
    <scope>NUCLEOTIDE SEQUENCE [LARGE SCALE GENOMIC DNA]</scope>
    <source>
        <strain evidence="11 12">DSM 27471</strain>
    </source>
</reference>
<feature type="transmembrane region" description="Helical" evidence="9">
    <location>
        <begin position="14"/>
        <end position="40"/>
    </location>
</feature>
<evidence type="ECO:0000256" key="9">
    <source>
        <dbReference type="SAM" id="Phobius"/>
    </source>
</evidence>
<dbReference type="InterPro" id="IPR035952">
    <property type="entry name" value="Rhomboid-like_sf"/>
</dbReference>
<evidence type="ECO:0000256" key="5">
    <source>
        <dbReference type="ARBA" id="ARBA00022801"/>
    </source>
</evidence>
<comment type="caution">
    <text evidence="11">The sequence shown here is derived from an EMBL/GenBank/DDBJ whole genome shotgun (WGS) entry which is preliminary data.</text>
</comment>